<sequence length="77" mass="8529">MVRTFMITLFLLAMQFHWSFTHGSGDTFRKAYIVYMGETPRSRTSAAATGEGEGEGLRSKTSAADLQHNVLSSVIQE</sequence>
<feature type="region of interest" description="Disordered" evidence="1">
    <location>
        <begin position="42"/>
        <end position="61"/>
    </location>
</feature>
<accession>A0A7N2KMD6</accession>
<feature type="signal peptide" evidence="2">
    <location>
        <begin position="1"/>
        <end position="23"/>
    </location>
</feature>
<dbReference type="Gramene" id="QL01p013028:mrna">
    <property type="protein sequence ID" value="QL01p013028:mrna"/>
    <property type="gene ID" value="QL01p013028"/>
</dbReference>
<evidence type="ECO:0000256" key="1">
    <source>
        <dbReference type="SAM" id="MobiDB-lite"/>
    </source>
</evidence>
<evidence type="ECO:0000256" key="2">
    <source>
        <dbReference type="SAM" id="SignalP"/>
    </source>
</evidence>
<dbReference type="EnsemblPlants" id="QL01p013028:mrna">
    <property type="protein sequence ID" value="QL01p013028:mrna"/>
    <property type="gene ID" value="QL01p013028"/>
</dbReference>
<dbReference type="AlphaFoldDB" id="A0A7N2KMD6"/>
<keyword evidence="4" id="KW-1185">Reference proteome</keyword>
<proteinExistence type="predicted"/>
<keyword evidence="2" id="KW-0732">Signal</keyword>
<dbReference type="InParanoid" id="A0A7N2KMD6"/>
<evidence type="ECO:0000313" key="4">
    <source>
        <dbReference type="Proteomes" id="UP000594261"/>
    </source>
</evidence>
<name>A0A7N2KMD6_QUELO</name>
<protein>
    <submittedName>
        <fullName evidence="3">Uncharacterized protein</fullName>
    </submittedName>
</protein>
<dbReference type="Proteomes" id="UP000594261">
    <property type="component" value="Chromosome 1"/>
</dbReference>
<reference evidence="3" key="2">
    <citation type="submission" date="2021-01" db="UniProtKB">
        <authorList>
            <consortium name="EnsemblPlants"/>
        </authorList>
    </citation>
    <scope>IDENTIFICATION</scope>
</reference>
<evidence type="ECO:0000313" key="3">
    <source>
        <dbReference type="EnsemblPlants" id="QL01p013028:mrna"/>
    </source>
</evidence>
<dbReference type="EMBL" id="LRBV02000001">
    <property type="status" value="NOT_ANNOTATED_CDS"/>
    <property type="molecule type" value="Genomic_DNA"/>
</dbReference>
<reference evidence="3 4" key="1">
    <citation type="journal article" date="2016" name="G3 (Bethesda)">
        <title>First Draft Assembly and Annotation of the Genome of a California Endemic Oak Quercus lobata Nee (Fagaceae).</title>
        <authorList>
            <person name="Sork V.L."/>
            <person name="Fitz-Gibbon S.T."/>
            <person name="Puiu D."/>
            <person name="Crepeau M."/>
            <person name="Gugger P.F."/>
            <person name="Sherman R."/>
            <person name="Stevens K."/>
            <person name="Langley C.H."/>
            <person name="Pellegrini M."/>
            <person name="Salzberg S.L."/>
        </authorList>
    </citation>
    <scope>NUCLEOTIDE SEQUENCE [LARGE SCALE GENOMIC DNA]</scope>
    <source>
        <strain evidence="3 4">cv. SW786</strain>
    </source>
</reference>
<feature type="chain" id="PRO_5029531136" evidence="2">
    <location>
        <begin position="24"/>
        <end position="77"/>
    </location>
</feature>
<organism evidence="3 4">
    <name type="scientific">Quercus lobata</name>
    <name type="common">Valley oak</name>
    <dbReference type="NCBI Taxonomy" id="97700"/>
    <lineage>
        <taxon>Eukaryota</taxon>
        <taxon>Viridiplantae</taxon>
        <taxon>Streptophyta</taxon>
        <taxon>Embryophyta</taxon>
        <taxon>Tracheophyta</taxon>
        <taxon>Spermatophyta</taxon>
        <taxon>Magnoliopsida</taxon>
        <taxon>eudicotyledons</taxon>
        <taxon>Gunneridae</taxon>
        <taxon>Pentapetalae</taxon>
        <taxon>rosids</taxon>
        <taxon>fabids</taxon>
        <taxon>Fagales</taxon>
        <taxon>Fagaceae</taxon>
        <taxon>Quercus</taxon>
    </lineage>
</organism>